<keyword evidence="1 3" id="KW-0238">DNA-binding</keyword>
<protein>
    <submittedName>
        <fullName evidence="6">Transcriptional regulator</fullName>
    </submittedName>
</protein>
<dbReference type="CDD" id="cd00383">
    <property type="entry name" value="trans_reg_C"/>
    <property type="match status" value="1"/>
</dbReference>
<dbReference type="GO" id="GO:0032993">
    <property type="term" value="C:protein-DNA complex"/>
    <property type="evidence" value="ECO:0007669"/>
    <property type="project" value="TreeGrafter"/>
</dbReference>
<sequence length="225" mass="24680">MRLLIVEDNERMAALIADGLQRRGFVCDVAHDLAQADAAMGSASYDAIILDLGLPDGDGIDWLASRRKYQQMPPAIIQTARGALEDRVTGLDSGADDYIVKPFEIDELAARIRALLRRPGVRTQPVIEVGMLRFDTASRSASIGDREIDLSRREADLLELLMRRAGTVVHREVIENALYSFNDPVTPNAVEAAISRLRRKLEDTGVAGALHTVRGVGYMLKDGKA</sequence>
<dbReference type="InterPro" id="IPR039420">
    <property type="entry name" value="WalR-like"/>
</dbReference>
<dbReference type="CDD" id="cd17624">
    <property type="entry name" value="REC_OmpR_PmrA-like"/>
    <property type="match status" value="1"/>
</dbReference>
<reference evidence="6 7" key="1">
    <citation type="submission" date="2014-02" db="EMBL/GenBank/DDBJ databases">
        <title>Whole genome sequence of Sphingobium chlorophenolicum NBRC 16172.</title>
        <authorList>
            <person name="Gan H.M."/>
            <person name="Gan H.Y."/>
            <person name="Chew T.H."/>
            <person name="Savka M.A."/>
        </authorList>
    </citation>
    <scope>NUCLEOTIDE SEQUENCE [LARGE SCALE GENOMIC DNA]</scope>
    <source>
        <strain evidence="6 7">NBRC 16172</strain>
    </source>
</reference>
<dbReference type="InterPro" id="IPR001789">
    <property type="entry name" value="Sig_transdc_resp-reg_receiver"/>
</dbReference>
<dbReference type="Pfam" id="PF00072">
    <property type="entry name" value="Response_reg"/>
    <property type="match status" value="1"/>
</dbReference>
<dbReference type="PANTHER" id="PTHR48111:SF36">
    <property type="entry name" value="TRANSCRIPTIONAL REGULATORY PROTEIN CUTR"/>
    <property type="match status" value="1"/>
</dbReference>
<feature type="domain" description="Response regulatory" evidence="4">
    <location>
        <begin position="2"/>
        <end position="116"/>
    </location>
</feature>
<dbReference type="AlphaFoldDB" id="A0A081RKA0"/>
<accession>A0A081RKA0</accession>
<dbReference type="SUPFAM" id="SSF52172">
    <property type="entry name" value="CheY-like"/>
    <property type="match status" value="1"/>
</dbReference>
<organism evidence="6 7">
    <name type="scientific">Sphingobium chlorophenolicum</name>
    <dbReference type="NCBI Taxonomy" id="46429"/>
    <lineage>
        <taxon>Bacteria</taxon>
        <taxon>Pseudomonadati</taxon>
        <taxon>Pseudomonadota</taxon>
        <taxon>Alphaproteobacteria</taxon>
        <taxon>Sphingomonadales</taxon>
        <taxon>Sphingomonadaceae</taxon>
        <taxon>Sphingobium</taxon>
    </lineage>
</organism>
<evidence type="ECO:0000256" key="2">
    <source>
        <dbReference type="PROSITE-ProRule" id="PRU00169"/>
    </source>
</evidence>
<dbReference type="SMART" id="SM00448">
    <property type="entry name" value="REC"/>
    <property type="match status" value="1"/>
</dbReference>
<gene>
    <name evidence="6" type="ORF">BV95_00262</name>
</gene>
<dbReference type="Proteomes" id="UP000028411">
    <property type="component" value="Unassembled WGS sequence"/>
</dbReference>
<proteinExistence type="predicted"/>
<dbReference type="SMART" id="SM00862">
    <property type="entry name" value="Trans_reg_C"/>
    <property type="match status" value="1"/>
</dbReference>
<evidence type="ECO:0000313" key="7">
    <source>
        <dbReference type="Proteomes" id="UP000028411"/>
    </source>
</evidence>
<dbReference type="InterPro" id="IPR036388">
    <property type="entry name" value="WH-like_DNA-bd_sf"/>
</dbReference>
<dbReference type="Gene3D" id="6.10.250.690">
    <property type="match status" value="1"/>
</dbReference>
<name>A0A081RKA0_SPHCR</name>
<dbReference type="InterPro" id="IPR001867">
    <property type="entry name" value="OmpR/PhoB-type_DNA-bd"/>
</dbReference>
<feature type="domain" description="OmpR/PhoB-type" evidence="5">
    <location>
        <begin position="124"/>
        <end position="222"/>
    </location>
</feature>
<evidence type="ECO:0000256" key="3">
    <source>
        <dbReference type="PROSITE-ProRule" id="PRU01091"/>
    </source>
</evidence>
<evidence type="ECO:0000313" key="6">
    <source>
        <dbReference type="EMBL" id="KEQ55623.1"/>
    </source>
</evidence>
<evidence type="ECO:0000256" key="1">
    <source>
        <dbReference type="ARBA" id="ARBA00023125"/>
    </source>
</evidence>
<dbReference type="Gene3D" id="3.40.50.2300">
    <property type="match status" value="1"/>
</dbReference>
<dbReference type="PROSITE" id="PS50110">
    <property type="entry name" value="RESPONSE_REGULATORY"/>
    <property type="match status" value="1"/>
</dbReference>
<dbReference type="Pfam" id="PF00486">
    <property type="entry name" value="Trans_reg_C"/>
    <property type="match status" value="1"/>
</dbReference>
<dbReference type="InterPro" id="IPR011006">
    <property type="entry name" value="CheY-like_superfamily"/>
</dbReference>
<feature type="modified residue" description="4-aspartylphosphate" evidence="2">
    <location>
        <position position="51"/>
    </location>
</feature>
<dbReference type="eggNOG" id="COG0745">
    <property type="taxonomic scope" value="Bacteria"/>
</dbReference>
<dbReference type="PROSITE" id="PS51755">
    <property type="entry name" value="OMPR_PHOB"/>
    <property type="match status" value="1"/>
</dbReference>
<evidence type="ECO:0000259" key="4">
    <source>
        <dbReference type="PROSITE" id="PS50110"/>
    </source>
</evidence>
<dbReference type="PATRIC" id="fig|46429.4.peg.260"/>
<dbReference type="RefSeq" id="WP_021246264.1">
    <property type="nucleotide sequence ID" value="NZ_JFHR01000001.1"/>
</dbReference>
<dbReference type="Gene3D" id="1.10.10.10">
    <property type="entry name" value="Winged helix-like DNA-binding domain superfamily/Winged helix DNA-binding domain"/>
    <property type="match status" value="1"/>
</dbReference>
<dbReference type="EMBL" id="JFHR01000001">
    <property type="protein sequence ID" value="KEQ55623.1"/>
    <property type="molecule type" value="Genomic_DNA"/>
</dbReference>
<dbReference type="GO" id="GO:0000976">
    <property type="term" value="F:transcription cis-regulatory region binding"/>
    <property type="evidence" value="ECO:0007669"/>
    <property type="project" value="TreeGrafter"/>
</dbReference>
<keyword evidence="2" id="KW-0597">Phosphoprotein</keyword>
<evidence type="ECO:0000259" key="5">
    <source>
        <dbReference type="PROSITE" id="PS51755"/>
    </source>
</evidence>
<dbReference type="PANTHER" id="PTHR48111">
    <property type="entry name" value="REGULATOR OF RPOS"/>
    <property type="match status" value="1"/>
</dbReference>
<dbReference type="GO" id="GO:0005829">
    <property type="term" value="C:cytosol"/>
    <property type="evidence" value="ECO:0007669"/>
    <property type="project" value="TreeGrafter"/>
</dbReference>
<dbReference type="OrthoDB" id="9802426at2"/>
<dbReference type="GO" id="GO:0006355">
    <property type="term" value="P:regulation of DNA-templated transcription"/>
    <property type="evidence" value="ECO:0007669"/>
    <property type="project" value="InterPro"/>
</dbReference>
<feature type="DNA-binding region" description="OmpR/PhoB-type" evidence="3">
    <location>
        <begin position="124"/>
        <end position="222"/>
    </location>
</feature>
<dbReference type="GO" id="GO:0000156">
    <property type="term" value="F:phosphorelay response regulator activity"/>
    <property type="evidence" value="ECO:0007669"/>
    <property type="project" value="TreeGrafter"/>
</dbReference>
<comment type="caution">
    <text evidence="6">The sequence shown here is derived from an EMBL/GenBank/DDBJ whole genome shotgun (WGS) entry which is preliminary data.</text>
</comment>